<dbReference type="InterPro" id="IPR002975">
    <property type="entry name" value="Fungi_Gprotein_alpha"/>
</dbReference>
<feature type="binding site" evidence="6">
    <location>
        <begin position="307"/>
        <end position="310"/>
    </location>
    <ligand>
        <name>GTP</name>
        <dbReference type="ChEBI" id="CHEBI:37565"/>
    </ligand>
</feature>
<name>S9PTT3_SCHOY</name>
<dbReference type="PANTHER" id="PTHR10218">
    <property type="entry name" value="GTP-BINDING PROTEIN ALPHA SUBUNIT"/>
    <property type="match status" value="1"/>
</dbReference>
<dbReference type="Gene3D" id="1.10.400.10">
    <property type="entry name" value="GI Alpha 1, domain 2-like"/>
    <property type="match status" value="1"/>
</dbReference>
<dbReference type="SUPFAM" id="SSF52540">
    <property type="entry name" value="P-loop containing nucleoside triphosphate hydrolases"/>
    <property type="match status" value="1"/>
</dbReference>
<evidence type="ECO:0000256" key="5">
    <source>
        <dbReference type="ARBA" id="ARBA00023224"/>
    </source>
</evidence>
<proteinExistence type="inferred from homology"/>
<dbReference type="OrthoDB" id="5817230at2759"/>
<dbReference type="GO" id="GO:0090726">
    <property type="term" value="C:cortical dynamic polarity patch"/>
    <property type="evidence" value="ECO:0007669"/>
    <property type="project" value="EnsemblFungi"/>
</dbReference>
<dbReference type="Proteomes" id="UP000016088">
    <property type="component" value="Unassembled WGS sequence"/>
</dbReference>
<evidence type="ECO:0000256" key="3">
    <source>
        <dbReference type="ARBA" id="ARBA00022741"/>
    </source>
</evidence>
<dbReference type="PROSITE" id="PS51882">
    <property type="entry name" value="G_ALPHA"/>
    <property type="match status" value="1"/>
</dbReference>
<dbReference type="SUPFAM" id="SSF47895">
    <property type="entry name" value="Transducin (alpha subunit), insertion domain"/>
    <property type="match status" value="1"/>
</dbReference>
<dbReference type="Gene3D" id="3.40.50.300">
    <property type="entry name" value="P-loop containing nucleotide triphosphate hydrolases"/>
    <property type="match status" value="1"/>
</dbReference>
<dbReference type="SMART" id="SM00275">
    <property type="entry name" value="G_alpha"/>
    <property type="match status" value="1"/>
</dbReference>
<dbReference type="EMBL" id="KE503207">
    <property type="protein sequence ID" value="EPX72536.1"/>
    <property type="molecule type" value="Genomic_DNA"/>
</dbReference>
<evidence type="ECO:0000313" key="10">
    <source>
        <dbReference type="Proteomes" id="UP000016088"/>
    </source>
</evidence>
<evidence type="ECO:0000256" key="7">
    <source>
        <dbReference type="PIRSR" id="PIRSR601019-2"/>
    </source>
</evidence>
<dbReference type="GO" id="GO:0003924">
    <property type="term" value="F:GTPase activity"/>
    <property type="evidence" value="ECO:0007669"/>
    <property type="project" value="EnsemblFungi"/>
</dbReference>
<dbReference type="CDD" id="cd00066">
    <property type="entry name" value="G-alpha"/>
    <property type="match status" value="1"/>
</dbReference>
<dbReference type="Pfam" id="PF00503">
    <property type="entry name" value="G-alpha"/>
    <property type="match status" value="1"/>
</dbReference>
<reference evidence="9 10" key="1">
    <citation type="journal article" date="2011" name="Science">
        <title>Comparative functional genomics of the fission yeasts.</title>
        <authorList>
            <person name="Rhind N."/>
            <person name="Chen Z."/>
            <person name="Yassour M."/>
            <person name="Thompson D.A."/>
            <person name="Haas B.J."/>
            <person name="Habib N."/>
            <person name="Wapinski I."/>
            <person name="Roy S."/>
            <person name="Lin M.F."/>
            <person name="Heiman D.I."/>
            <person name="Young S.K."/>
            <person name="Furuya K."/>
            <person name="Guo Y."/>
            <person name="Pidoux A."/>
            <person name="Chen H.M."/>
            <person name="Robbertse B."/>
            <person name="Goldberg J.M."/>
            <person name="Aoki K."/>
            <person name="Bayne E.H."/>
            <person name="Berlin A.M."/>
            <person name="Desjardins C.A."/>
            <person name="Dobbs E."/>
            <person name="Dukaj L."/>
            <person name="Fan L."/>
            <person name="FitzGerald M.G."/>
            <person name="French C."/>
            <person name="Gujja S."/>
            <person name="Hansen K."/>
            <person name="Keifenheim D."/>
            <person name="Levin J.Z."/>
            <person name="Mosher R.A."/>
            <person name="Mueller C.A."/>
            <person name="Pfiffner J."/>
            <person name="Priest M."/>
            <person name="Russ C."/>
            <person name="Smialowska A."/>
            <person name="Swoboda P."/>
            <person name="Sykes S.M."/>
            <person name="Vaughn M."/>
            <person name="Vengrova S."/>
            <person name="Yoder R."/>
            <person name="Zeng Q."/>
            <person name="Allshire R."/>
            <person name="Baulcombe D."/>
            <person name="Birren B.W."/>
            <person name="Brown W."/>
            <person name="Ekwall K."/>
            <person name="Kellis M."/>
            <person name="Leatherwood J."/>
            <person name="Levin H."/>
            <person name="Margalit H."/>
            <person name="Martienssen R."/>
            <person name="Nieduszynski C.A."/>
            <person name="Spatafora J.W."/>
            <person name="Friedman N."/>
            <person name="Dalgaard J.Z."/>
            <person name="Baumann P."/>
            <person name="Niki H."/>
            <person name="Regev A."/>
            <person name="Nusbaum C."/>
        </authorList>
    </citation>
    <scope>NUCLEOTIDE SEQUENCE [LARGE SCALE GENOMIC DNA]</scope>
    <source>
        <strain evidence="10">yFS286</strain>
    </source>
</reference>
<evidence type="ECO:0000256" key="8">
    <source>
        <dbReference type="SAM" id="MobiDB-lite"/>
    </source>
</evidence>
<dbReference type="InterPro" id="IPR011025">
    <property type="entry name" value="GproteinA_insert"/>
</dbReference>
<dbReference type="PANTHER" id="PTHR10218:SF242">
    <property type="entry name" value="GUANINE NUCLEOTIDE-BINDING PROTEIN ALPHA-1 SUBUNIT"/>
    <property type="match status" value="1"/>
</dbReference>
<dbReference type="GO" id="GO:0000750">
    <property type="term" value="P:pheromone-dependent signal transduction involved in conjugation with cellular fusion"/>
    <property type="evidence" value="ECO:0007669"/>
    <property type="project" value="TreeGrafter"/>
</dbReference>
<dbReference type="InterPro" id="IPR001019">
    <property type="entry name" value="Gprotein_alpha_su"/>
</dbReference>
<dbReference type="GO" id="GO:0005525">
    <property type="term" value="F:GTP binding"/>
    <property type="evidence" value="ECO:0007669"/>
    <property type="project" value="UniProtKB-KW"/>
</dbReference>
<dbReference type="GO" id="GO:0046872">
    <property type="term" value="F:metal ion binding"/>
    <property type="evidence" value="ECO:0007669"/>
    <property type="project" value="UniProtKB-KW"/>
</dbReference>
<feature type="binding site" evidence="7">
    <location>
        <position position="219"/>
    </location>
    <ligand>
        <name>Mg(2+)</name>
        <dbReference type="ChEBI" id="CHEBI:18420"/>
    </ligand>
</feature>
<sequence length="405" mass="46394">MGCMSSKYADSTGGDVIQKQQVKLENQGRESSPGGDRNPVKEHWLNIVLRGKPQNSNAGASNQNGISKNDNEIKVLLLGAGDSGKTTIMKQMRLLYSPGFNQAARRQYRIMIFENIITSVCLLLDAMENSGMSLLPENEKYRPIILRKHNIQVNEPFPADLYEALRALTLDPKIRTAQNCGTNLSLLDNFYYYQDHIDRIFDPQYLPSDQDILHCRIKTTGISEETFLLNRHKYRFFDVGGQRSERRKWIHCFESVTALLFLVSLAGYDQCLVEDNSGNQMQEALLLWDSICNSSWFAESAMILFLNKLDLFKRKVHTSPIQQYFPDYQETPSTPTFVQTQCPFSDNAVKSGMYYFYLKFESLNRIASRNCYCHFTTATDTSLLQRVMVSVQDTIMSNNLQSLMF</sequence>
<keyword evidence="3 6" id="KW-0547">Nucleotide-binding</keyword>
<dbReference type="GO" id="GO:0001664">
    <property type="term" value="F:G protein-coupled receptor binding"/>
    <property type="evidence" value="ECO:0007669"/>
    <property type="project" value="InterPro"/>
</dbReference>
<dbReference type="VEuPathDB" id="FungiDB:SOCG_00299"/>
<keyword evidence="10" id="KW-1185">Reference proteome</keyword>
<feature type="binding site" evidence="6">
    <location>
        <position position="378"/>
    </location>
    <ligand>
        <name>GTP</name>
        <dbReference type="ChEBI" id="CHEBI:37565"/>
    </ligand>
</feature>
<feature type="region of interest" description="Disordered" evidence="8">
    <location>
        <begin position="1"/>
        <end position="40"/>
    </location>
</feature>
<dbReference type="GeneID" id="25029283"/>
<dbReference type="AlphaFoldDB" id="S9PTT3"/>
<organism evidence="9 10">
    <name type="scientific">Schizosaccharomyces octosporus (strain yFS286)</name>
    <name type="common">Fission yeast</name>
    <name type="synonym">Octosporomyces octosporus</name>
    <dbReference type="NCBI Taxonomy" id="483514"/>
    <lineage>
        <taxon>Eukaryota</taxon>
        <taxon>Fungi</taxon>
        <taxon>Dikarya</taxon>
        <taxon>Ascomycota</taxon>
        <taxon>Taphrinomycotina</taxon>
        <taxon>Schizosaccharomycetes</taxon>
        <taxon>Schizosaccharomycetales</taxon>
        <taxon>Schizosaccharomycetaceae</taxon>
        <taxon>Schizosaccharomyces</taxon>
    </lineage>
</organism>
<dbReference type="GO" id="GO:0005834">
    <property type="term" value="C:heterotrimeric G-protein complex"/>
    <property type="evidence" value="ECO:0007669"/>
    <property type="project" value="InterPro"/>
</dbReference>
<dbReference type="FunFam" id="3.40.50.300:FF:000051">
    <property type="entry name" value="Guanine nucleotide-binding protein subunit alpha"/>
    <property type="match status" value="1"/>
</dbReference>
<dbReference type="GO" id="GO:0007186">
    <property type="term" value="P:G protein-coupled receptor signaling pathway"/>
    <property type="evidence" value="ECO:0007669"/>
    <property type="project" value="InterPro"/>
</dbReference>
<dbReference type="GO" id="GO:0180040">
    <property type="term" value="P:negative regulation of pheromone response MAPK cascade"/>
    <property type="evidence" value="ECO:0007669"/>
    <property type="project" value="EnsemblFungi"/>
</dbReference>
<keyword evidence="7" id="KW-0460">Magnesium</keyword>
<evidence type="ECO:0000256" key="4">
    <source>
        <dbReference type="ARBA" id="ARBA00023134"/>
    </source>
</evidence>
<comment type="similarity">
    <text evidence="1">Belongs to the G-alpha family. G(q) subfamily.</text>
</comment>
<dbReference type="eggNOG" id="KOG0082">
    <property type="taxonomic scope" value="Eukaryota"/>
</dbReference>
<accession>S9PTT3</accession>
<dbReference type="PRINTS" id="PR00318">
    <property type="entry name" value="GPROTEINA"/>
</dbReference>
<evidence type="ECO:0000256" key="1">
    <source>
        <dbReference type="ARBA" id="ARBA00007976"/>
    </source>
</evidence>
<dbReference type="RefSeq" id="XP_013018173.1">
    <property type="nucleotide sequence ID" value="XM_013162719.1"/>
</dbReference>
<keyword evidence="5" id="KW-0807">Transducer</keyword>
<dbReference type="OMA" id="INYGHPD"/>
<dbReference type="HOGENOM" id="CLU_014184_6_0_1"/>
<gene>
    <name evidence="9" type="ORF">SOCG_00299</name>
</gene>
<feature type="binding site" evidence="7">
    <location>
        <position position="86"/>
    </location>
    <ligand>
        <name>Mg(2+)</name>
        <dbReference type="ChEBI" id="CHEBI:18420"/>
    </ligand>
</feature>
<keyword evidence="2 7" id="KW-0479">Metal-binding</keyword>
<evidence type="ECO:0000256" key="6">
    <source>
        <dbReference type="PIRSR" id="PIRSR601019-1"/>
    </source>
</evidence>
<dbReference type="GO" id="GO:0031683">
    <property type="term" value="F:G-protein beta/gamma-subunit complex binding"/>
    <property type="evidence" value="ECO:0007669"/>
    <property type="project" value="InterPro"/>
</dbReference>
<dbReference type="PRINTS" id="PR01241">
    <property type="entry name" value="GPROTEINAFNG"/>
</dbReference>
<dbReference type="InterPro" id="IPR027417">
    <property type="entry name" value="P-loop_NTPase"/>
</dbReference>
<keyword evidence="4 6" id="KW-0342">GTP-binding</keyword>
<feature type="binding site" evidence="6">
    <location>
        <begin position="213"/>
        <end position="219"/>
    </location>
    <ligand>
        <name>GTP</name>
        <dbReference type="ChEBI" id="CHEBI:37565"/>
    </ligand>
</feature>
<feature type="binding site" evidence="6">
    <location>
        <begin position="238"/>
        <end position="242"/>
    </location>
    <ligand>
        <name>GTP</name>
        <dbReference type="ChEBI" id="CHEBI:37565"/>
    </ligand>
</feature>
<protein>
    <submittedName>
        <fullName evidence="9">G-protein alpha subunit</fullName>
    </submittedName>
</protein>
<evidence type="ECO:0000256" key="2">
    <source>
        <dbReference type="ARBA" id="ARBA00022723"/>
    </source>
</evidence>
<evidence type="ECO:0000313" key="9">
    <source>
        <dbReference type="EMBL" id="EPX72536.1"/>
    </source>
</evidence>